<organism evidence="3 4">
    <name type="scientific">Venturia effusa</name>
    <dbReference type="NCBI Taxonomy" id="50376"/>
    <lineage>
        <taxon>Eukaryota</taxon>
        <taxon>Fungi</taxon>
        <taxon>Dikarya</taxon>
        <taxon>Ascomycota</taxon>
        <taxon>Pezizomycotina</taxon>
        <taxon>Dothideomycetes</taxon>
        <taxon>Pleosporomycetidae</taxon>
        <taxon>Venturiales</taxon>
        <taxon>Venturiaceae</taxon>
        <taxon>Venturia</taxon>
    </lineage>
</organism>
<feature type="transmembrane region" description="Helical" evidence="2">
    <location>
        <begin position="107"/>
        <end position="125"/>
    </location>
</feature>
<feature type="region of interest" description="Disordered" evidence="1">
    <location>
        <begin position="48"/>
        <end position="83"/>
    </location>
</feature>
<dbReference type="Proteomes" id="UP000316270">
    <property type="component" value="Chromosome 11"/>
</dbReference>
<gene>
    <name evidence="3" type="ORF">FKW77_009201</name>
</gene>
<keyword evidence="2" id="KW-0812">Transmembrane</keyword>
<keyword evidence="2" id="KW-0472">Membrane</keyword>
<proteinExistence type="predicted"/>
<feature type="region of interest" description="Disordered" evidence="1">
    <location>
        <begin position="210"/>
        <end position="241"/>
    </location>
</feature>
<dbReference type="AlphaFoldDB" id="A0A517LG62"/>
<accession>A0A517LG62</accession>
<evidence type="ECO:0000256" key="2">
    <source>
        <dbReference type="SAM" id="Phobius"/>
    </source>
</evidence>
<dbReference type="OrthoDB" id="5397827at2759"/>
<protein>
    <submittedName>
        <fullName evidence="3">Uncharacterized protein</fullName>
    </submittedName>
</protein>
<keyword evidence="4" id="KW-1185">Reference proteome</keyword>
<dbReference type="STRING" id="50376.A0A517LG62"/>
<name>A0A517LG62_9PEZI</name>
<dbReference type="EMBL" id="CP042195">
    <property type="protein sequence ID" value="QDS74638.1"/>
    <property type="molecule type" value="Genomic_DNA"/>
</dbReference>
<evidence type="ECO:0000256" key="1">
    <source>
        <dbReference type="SAM" id="MobiDB-lite"/>
    </source>
</evidence>
<evidence type="ECO:0000313" key="3">
    <source>
        <dbReference type="EMBL" id="QDS74638.1"/>
    </source>
</evidence>
<keyword evidence="2" id="KW-1133">Transmembrane helix</keyword>
<evidence type="ECO:0000313" key="4">
    <source>
        <dbReference type="Proteomes" id="UP000316270"/>
    </source>
</evidence>
<sequence>MSLPRLARSRALKSRLHTHTQSVLCLFARRNASTTTDQDKPALRQLVLEQPDKFRPPSHGARKPRKPRHFGPSLSEGEIKEQATKRYPHMMPPEGTVMRKFLESKGIHLWISMSVLVSLTGFVILTDFKTKNKFPELLPPSSMFWSRPISFVKQYFAVYKLHSNAYMAEQREKRARMMDEARKRKEYLIAHGIEKEGLFGFGTVEGDARKEKRARERQALVGETLEAGEVSSPQDMDDEQS</sequence>
<reference evidence="3 4" key="1">
    <citation type="submission" date="2019-07" db="EMBL/GenBank/DDBJ databases">
        <title>Finished genome of Venturia effusa.</title>
        <authorList>
            <person name="Young C.A."/>
            <person name="Cox M.P."/>
            <person name="Ganley A.R.D."/>
            <person name="David W.J."/>
        </authorList>
    </citation>
    <scope>NUCLEOTIDE SEQUENCE [LARGE SCALE GENOMIC DNA]</scope>
    <source>
        <strain evidence="4">albino</strain>
    </source>
</reference>
<feature type="compositionally biased region" description="Basic residues" evidence="1">
    <location>
        <begin position="60"/>
        <end position="69"/>
    </location>
</feature>